<dbReference type="GeneID" id="44078052"/>
<name>A0A6C0UPP5_9EURY</name>
<evidence type="ECO:0008006" key="3">
    <source>
        <dbReference type="Google" id="ProtNLM"/>
    </source>
</evidence>
<dbReference type="SUPFAM" id="SSF110296">
    <property type="entry name" value="Oligoxyloglucan reducing end-specific cellobiohydrolase"/>
    <property type="match status" value="1"/>
</dbReference>
<dbReference type="InterPro" id="IPR052025">
    <property type="entry name" value="Xyloglucanase_GH74"/>
</dbReference>
<proteinExistence type="predicted"/>
<dbReference type="EMBL" id="CP048739">
    <property type="protein sequence ID" value="QIB76361.1"/>
    <property type="molecule type" value="Genomic_DNA"/>
</dbReference>
<sequence>MRGGVLVAHGPGDDSPAAHRKFDGYDVECLESADAAPARAFCGTFNTGLHRTDDAGETWHRVGKDTLPKSVTSVAISPHDAEVVYAGTEPSAVFRSDDAGETWTKLNGLTDLSSASSWSFPPRPHTHHVRWIEPDPHDPDHLYVSIEAGALIQTDDGGETWSDRVPSARRDTHSMATHADAPDHAWAAAGDGYAETTDGGETWTYPQKGLNHQYCWSVAVDAANPSRVLVSAAQSARVAHNVDHAESYLYRRTGDEAWEQLDSGIPTGSGVVRAVLARGRRGGEFYAVTNHGLYRTGDGGDSFERVGIDWPDAFERQVPSGLVVVPSSAP</sequence>
<evidence type="ECO:0000313" key="2">
    <source>
        <dbReference type="Proteomes" id="UP000465846"/>
    </source>
</evidence>
<dbReference type="CDD" id="cd15482">
    <property type="entry name" value="Sialidase_non-viral"/>
    <property type="match status" value="1"/>
</dbReference>
<protein>
    <recommendedName>
        <fullName evidence="3">Glycosyl hydrolase</fullName>
    </recommendedName>
</protein>
<gene>
    <name evidence="1" type="ORF">G3I44_01585</name>
</gene>
<reference evidence="1 2" key="1">
    <citation type="submission" date="2020-02" db="EMBL/GenBank/DDBJ databases">
        <title>Whole genome sequence of Halogeometricum borinquense strain wsp4.</title>
        <authorList>
            <person name="Verma D.K."/>
            <person name="Gopal K."/>
            <person name="Prasad E.S."/>
        </authorList>
    </citation>
    <scope>NUCLEOTIDE SEQUENCE [LARGE SCALE GENOMIC DNA]</scope>
    <source>
        <strain evidence="2">wsp4</strain>
    </source>
</reference>
<dbReference type="GO" id="GO:0010411">
    <property type="term" value="P:xyloglucan metabolic process"/>
    <property type="evidence" value="ECO:0007669"/>
    <property type="project" value="TreeGrafter"/>
</dbReference>
<dbReference type="Proteomes" id="UP000465846">
    <property type="component" value="Chromosome"/>
</dbReference>
<dbReference type="InterPro" id="IPR015943">
    <property type="entry name" value="WD40/YVTN_repeat-like_dom_sf"/>
</dbReference>
<dbReference type="PANTHER" id="PTHR43739">
    <property type="entry name" value="XYLOGLUCANASE (EUROFUNG)"/>
    <property type="match status" value="1"/>
</dbReference>
<dbReference type="AlphaFoldDB" id="A0A6C0UPP5"/>
<dbReference type="RefSeq" id="WP_163488022.1">
    <property type="nucleotide sequence ID" value="NZ_CP048739.1"/>
</dbReference>
<organism evidence="1 2">
    <name type="scientific">Halogeometricum borinquense</name>
    <dbReference type="NCBI Taxonomy" id="60847"/>
    <lineage>
        <taxon>Archaea</taxon>
        <taxon>Methanobacteriati</taxon>
        <taxon>Methanobacteriota</taxon>
        <taxon>Stenosarchaea group</taxon>
        <taxon>Halobacteria</taxon>
        <taxon>Halobacteriales</taxon>
        <taxon>Haloferacaceae</taxon>
        <taxon>Halogeometricum</taxon>
    </lineage>
</organism>
<dbReference type="Gene3D" id="2.130.10.10">
    <property type="entry name" value="YVTN repeat-like/Quinoprotein amine dehydrogenase"/>
    <property type="match status" value="1"/>
</dbReference>
<accession>A0A6C0UPP5</accession>
<evidence type="ECO:0000313" key="1">
    <source>
        <dbReference type="EMBL" id="QIB76361.1"/>
    </source>
</evidence>
<dbReference type="PANTHER" id="PTHR43739:SF5">
    <property type="entry name" value="EXO-ALPHA-SIALIDASE"/>
    <property type="match status" value="1"/>
</dbReference>